<dbReference type="Proteomes" id="UP001548590">
    <property type="component" value="Unassembled WGS sequence"/>
</dbReference>
<dbReference type="EMBL" id="JBEWLZ010000002">
    <property type="protein sequence ID" value="MET1489051.1"/>
    <property type="molecule type" value="Genomic_DNA"/>
</dbReference>
<evidence type="ECO:0000313" key="4">
    <source>
        <dbReference type="EMBL" id="MET1489051.1"/>
    </source>
</evidence>
<reference evidence="4 5" key="1">
    <citation type="submission" date="2024-07" db="EMBL/GenBank/DDBJ databases">
        <title>Uliginosibacterium paludis KCTC:42655.</title>
        <authorList>
            <person name="Kim M.K."/>
        </authorList>
    </citation>
    <scope>NUCLEOTIDE SEQUENCE [LARGE SCALE GENOMIC DNA]</scope>
    <source>
        <strain evidence="4 5">KCTC 42655</strain>
    </source>
</reference>
<dbReference type="RefSeq" id="WP_345924175.1">
    <property type="nucleotide sequence ID" value="NZ_JBDIVF010000001.1"/>
</dbReference>
<dbReference type="InterPro" id="IPR021381">
    <property type="entry name" value="DUF3011"/>
</dbReference>
<accession>A0ABV2CME9</accession>
<feature type="compositionally biased region" description="Polar residues" evidence="1">
    <location>
        <begin position="127"/>
        <end position="137"/>
    </location>
</feature>
<keyword evidence="2" id="KW-1133">Transmembrane helix</keyword>
<dbReference type="Pfam" id="PF11218">
    <property type="entry name" value="DUF3011"/>
    <property type="match status" value="1"/>
</dbReference>
<name>A0ABV2CME9_9RHOO</name>
<evidence type="ECO:0000256" key="1">
    <source>
        <dbReference type="SAM" id="MobiDB-lite"/>
    </source>
</evidence>
<gene>
    <name evidence="4" type="ORF">ABVT11_04385</name>
</gene>
<keyword evidence="2" id="KW-0812">Transmembrane</keyword>
<feature type="transmembrane region" description="Helical" evidence="2">
    <location>
        <begin position="103"/>
        <end position="121"/>
    </location>
</feature>
<keyword evidence="3" id="KW-0732">Signal</keyword>
<sequence>MSRYTTRILVSTLAFTLAAAPFQGAFAAEQTISCNSRGHDYTYCQVDTANHVELVKKNSWSDCEQGRSWGYDEHGVWVDRGCSADFRVGQEDQHKNNHPRTKAIAIGAAVLGAAALGAMLLSKHSQDQSGNESTQTLALPEGSFSGYDRMERTPVDFTVDGTGHVRGHAGSRSFEGQVTTDSLQLGRHSFSISPNGNGFEAADLQNPAHHVSFSPARGGYAD</sequence>
<feature type="chain" id="PRO_5046986546" evidence="3">
    <location>
        <begin position="28"/>
        <end position="222"/>
    </location>
</feature>
<comment type="caution">
    <text evidence="4">The sequence shown here is derived from an EMBL/GenBank/DDBJ whole genome shotgun (WGS) entry which is preliminary data.</text>
</comment>
<feature type="region of interest" description="Disordered" evidence="1">
    <location>
        <begin position="125"/>
        <end position="149"/>
    </location>
</feature>
<evidence type="ECO:0000256" key="2">
    <source>
        <dbReference type="SAM" id="Phobius"/>
    </source>
</evidence>
<proteinExistence type="predicted"/>
<organism evidence="4 5">
    <name type="scientific">Uliginosibacterium paludis</name>
    <dbReference type="NCBI Taxonomy" id="1615952"/>
    <lineage>
        <taxon>Bacteria</taxon>
        <taxon>Pseudomonadati</taxon>
        <taxon>Pseudomonadota</taxon>
        <taxon>Betaproteobacteria</taxon>
        <taxon>Rhodocyclales</taxon>
        <taxon>Zoogloeaceae</taxon>
        <taxon>Uliginosibacterium</taxon>
    </lineage>
</organism>
<feature type="signal peptide" evidence="3">
    <location>
        <begin position="1"/>
        <end position="27"/>
    </location>
</feature>
<evidence type="ECO:0000256" key="3">
    <source>
        <dbReference type="SAM" id="SignalP"/>
    </source>
</evidence>
<keyword evidence="2" id="KW-0472">Membrane</keyword>
<evidence type="ECO:0000313" key="5">
    <source>
        <dbReference type="Proteomes" id="UP001548590"/>
    </source>
</evidence>
<keyword evidence="5" id="KW-1185">Reference proteome</keyword>
<protein>
    <submittedName>
        <fullName evidence="4">DUF3011 domain-containing protein</fullName>
    </submittedName>
</protein>